<feature type="region of interest" description="Disordered" evidence="1">
    <location>
        <begin position="26"/>
        <end position="72"/>
    </location>
</feature>
<evidence type="ECO:0000313" key="4">
    <source>
        <dbReference type="Proteomes" id="UP000538929"/>
    </source>
</evidence>
<gene>
    <name evidence="3" type="ORF">FNQ90_00490</name>
</gene>
<sequence>MHRSVRLAAPAAAAVAALLLSGCAGDGGNDAAAAETGSDGDEATAQPRDEGAEEADEPAGDDAPGGSGEAPPAEYEAVWMTAEPPTQTLSIVDGEALLQGDEDATLCVGPARMAGGGVALALVCTDPETGVPDEERAGLASVNGDTLSVRWESRGTVEYAKALDLSGTTPPPGLDFGDMDLGDLDLGDLGAEFEIDSEG</sequence>
<keyword evidence="4" id="KW-1185">Reference proteome</keyword>
<accession>A0A7W3XZT6</accession>
<keyword evidence="2" id="KW-0732">Signal</keyword>
<feature type="compositionally biased region" description="Acidic residues" evidence="1">
    <location>
        <begin position="51"/>
        <end position="60"/>
    </location>
</feature>
<dbReference type="EMBL" id="VKHT01000005">
    <property type="protein sequence ID" value="MBB0242622.1"/>
    <property type="molecule type" value="Genomic_DNA"/>
</dbReference>
<protein>
    <recommendedName>
        <fullName evidence="5">Lipoprotein</fullName>
    </recommendedName>
</protein>
<dbReference type="Proteomes" id="UP000538929">
    <property type="component" value="Unassembled WGS sequence"/>
</dbReference>
<evidence type="ECO:0000313" key="3">
    <source>
        <dbReference type="EMBL" id="MBB0242622.1"/>
    </source>
</evidence>
<feature type="signal peptide" evidence="2">
    <location>
        <begin position="1"/>
        <end position="26"/>
    </location>
</feature>
<comment type="caution">
    <text evidence="3">The sequence shown here is derived from an EMBL/GenBank/DDBJ whole genome shotgun (WGS) entry which is preliminary data.</text>
</comment>
<feature type="compositionally biased region" description="Low complexity" evidence="1">
    <location>
        <begin position="26"/>
        <end position="37"/>
    </location>
</feature>
<feature type="chain" id="PRO_5039569231" description="Lipoprotein" evidence="2">
    <location>
        <begin position="27"/>
        <end position="199"/>
    </location>
</feature>
<dbReference type="RefSeq" id="WP_182604417.1">
    <property type="nucleotide sequence ID" value="NZ_VKHT01000005.1"/>
</dbReference>
<dbReference type="AlphaFoldDB" id="A0A7W3XZT6"/>
<evidence type="ECO:0000256" key="1">
    <source>
        <dbReference type="SAM" id="MobiDB-lite"/>
    </source>
</evidence>
<evidence type="ECO:0008006" key="5">
    <source>
        <dbReference type="Google" id="ProtNLM"/>
    </source>
</evidence>
<proteinExistence type="predicted"/>
<organism evidence="3 4">
    <name type="scientific">Streptomyces alkaliphilus</name>
    <dbReference type="NCBI Taxonomy" id="1472722"/>
    <lineage>
        <taxon>Bacteria</taxon>
        <taxon>Bacillati</taxon>
        <taxon>Actinomycetota</taxon>
        <taxon>Actinomycetes</taxon>
        <taxon>Kitasatosporales</taxon>
        <taxon>Streptomycetaceae</taxon>
        <taxon>Streptomyces</taxon>
    </lineage>
</organism>
<evidence type="ECO:0000256" key="2">
    <source>
        <dbReference type="SAM" id="SignalP"/>
    </source>
</evidence>
<dbReference type="PROSITE" id="PS51257">
    <property type="entry name" value="PROKAR_LIPOPROTEIN"/>
    <property type="match status" value="1"/>
</dbReference>
<reference evidence="4" key="1">
    <citation type="submission" date="2019-10" db="EMBL/GenBank/DDBJ databases">
        <title>Streptomyces sp. nov., a novel actinobacterium isolated from alkaline environment.</title>
        <authorList>
            <person name="Golinska P."/>
        </authorList>
    </citation>
    <scope>NUCLEOTIDE SEQUENCE [LARGE SCALE GENOMIC DNA]</scope>
    <source>
        <strain evidence="4">DSM 42118</strain>
    </source>
</reference>
<name>A0A7W3XZT6_9ACTN</name>